<feature type="compositionally biased region" description="Basic and acidic residues" evidence="4">
    <location>
        <begin position="1132"/>
        <end position="1143"/>
    </location>
</feature>
<reference evidence="7 9" key="2">
    <citation type="submission" date="2018-03" db="EMBL/GenBank/DDBJ databases">
        <authorList>
            <person name="Fogelqvist J."/>
        </authorList>
    </citation>
    <scope>NUCLEOTIDE SEQUENCE [LARGE SCALE GENOMIC DNA]</scope>
</reference>
<feature type="compositionally biased region" description="Polar residues" evidence="4">
    <location>
        <begin position="873"/>
        <end position="888"/>
    </location>
</feature>
<feature type="repeat" description="RCC1" evidence="3">
    <location>
        <begin position="567"/>
        <end position="619"/>
    </location>
</feature>
<evidence type="ECO:0000256" key="4">
    <source>
        <dbReference type="SAM" id="MobiDB-lite"/>
    </source>
</evidence>
<evidence type="ECO:0000313" key="9">
    <source>
        <dbReference type="Proteomes" id="UP000290189"/>
    </source>
</evidence>
<dbReference type="PANTHER" id="PTHR45982">
    <property type="entry name" value="REGULATOR OF CHROMOSOME CONDENSATION"/>
    <property type="match status" value="1"/>
</dbReference>
<keyword evidence="2" id="KW-0677">Repeat</keyword>
<feature type="compositionally biased region" description="Polar residues" evidence="4">
    <location>
        <begin position="922"/>
        <end position="940"/>
    </location>
</feature>
<reference evidence="6 8" key="1">
    <citation type="submission" date="2015-02" db="EMBL/GenBank/DDBJ databases">
        <authorList>
            <person name="Chooi Y.-H."/>
        </authorList>
    </citation>
    <scope>NUCLEOTIDE SEQUENCE [LARGE SCALE GENOMIC DNA]</scope>
    <source>
        <strain evidence="6">E3</strain>
    </source>
</reference>
<keyword evidence="7" id="KW-0496">Mitochondrion</keyword>
<dbReference type="InterPro" id="IPR000408">
    <property type="entry name" value="Reg_chr_condens"/>
</dbReference>
<feature type="compositionally biased region" description="Low complexity" evidence="4">
    <location>
        <begin position="1181"/>
        <end position="1200"/>
    </location>
</feature>
<keyword evidence="1" id="KW-0344">Guanine-nucleotide releasing factor</keyword>
<dbReference type="EMBL" id="OVEO01000002">
    <property type="protein sequence ID" value="SPQ94500.1"/>
    <property type="molecule type" value="Genomic_DNA"/>
</dbReference>
<dbReference type="Pfam" id="PF25390">
    <property type="entry name" value="WD40_RLD"/>
    <property type="match status" value="1"/>
</dbReference>
<evidence type="ECO:0000313" key="7">
    <source>
        <dbReference type="EMBL" id="SPQ94500.1"/>
    </source>
</evidence>
<geneLocation type="mitochondrion" evidence="7"/>
<dbReference type="PRINTS" id="PR00633">
    <property type="entry name" value="RCCNDNSATION"/>
</dbReference>
<feature type="domain" description="RCC1-like" evidence="5">
    <location>
        <begin position="402"/>
        <end position="724"/>
    </location>
</feature>
<evidence type="ECO:0000256" key="3">
    <source>
        <dbReference type="PROSITE-ProRule" id="PRU00235"/>
    </source>
</evidence>
<dbReference type="InterPro" id="IPR009091">
    <property type="entry name" value="RCC1/BLIP-II"/>
</dbReference>
<feature type="repeat" description="RCC1" evidence="3">
    <location>
        <begin position="620"/>
        <end position="674"/>
    </location>
</feature>
<gene>
    <name evidence="6" type="ORF">PBRA_006528</name>
    <name evidence="7" type="ORF">PLBR_LOCUS1715</name>
</gene>
<feature type="region of interest" description="Disordered" evidence="4">
    <location>
        <begin position="1415"/>
        <end position="1463"/>
    </location>
</feature>
<dbReference type="PANTHER" id="PTHR45982:SF1">
    <property type="entry name" value="REGULATOR OF CHROMOSOME CONDENSATION"/>
    <property type="match status" value="1"/>
</dbReference>
<feature type="compositionally biased region" description="Pro residues" evidence="4">
    <location>
        <begin position="911"/>
        <end position="921"/>
    </location>
</feature>
<evidence type="ECO:0000256" key="1">
    <source>
        <dbReference type="ARBA" id="ARBA00022658"/>
    </source>
</evidence>
<dbReference type="PROSITE" id="PS50012">
    <property type="entry name" value="RCC1_3"/>
    <property type="match status" value="2"/>
</dbReference>
<protein>
    <recommendedName>
        <fullName evidence="5">RCC1-like domain-containing protein</fullName>
    </recommendedName>
</protein>
<feature type="region of interest" description="Disordered" evidence="4">
    <location>
        <begin position="1119"/>
        <end position="1143"/>
    </location>
</feature>
<proteinExistence type="predicted"/>
<dbReference type="GO" id="GO:0005085">
    <property type="term" value="F:guanyl-nucleotide exchange factor activity"/>
    <property type="evidence" value="ECO:0007669"/>
    <property type="project" value="TreeGrafter"/>
</dbReference>
<feature type="region of interest" description="Disordered" evidence="4">
    <location>
        <begin position="1174"/>
        <end position="1207"/>
    </location>
</feature>
<keyword evidence="8" id="KW-1185">Reference proteome</keyword>
<accession>A0A0G4ITD5</accession>
<organism evidence="6 8">
    <name type="scientific">Plasmodiophora brassicae</name>
    <name type="common">Clubroot disease agent</name>
    <dbReference type="NCBI Taxonomy" id="37360"/>
    <lineage>
        <taxon>Eukaryota</taxon>
        <taxon>Sar</taxon>
        <taxon>Rhizaria</taxon>
        <taxon>Endomyxa</taxon>
        <taxon>Phytomyxea</taxon>
        <taxon>Plasmodiophorida</taxon>
        <taxon>Plasmodiophoridae</taxon>
        <taxon>Plasmodiophora</taxon>
    </lineage>
</organism>
<dbReference type="InterPro" id="IPR051553">
    <property type="entry name" value="Ran_GTPase-activating"/>
</dbReference>
<evidence type="ECO:0000259" key="5">
    <source>
        <dbReference type="Pfam" id="PF25390"/>
    </source>
</evidence>
<dbReference type="OrthoDB" id="10256179at2759"/>
<dbReference type="EMBL" id="CDSF01000084">
    <property type="protein sequence ID" value="CEO98414.1"/>
    <property type="molecule type" value="Genomic_DNA"/>
</dbReference>
<dbReference type="GO" id="GO:0005737">
    <property type="term" value="C:cytoplasm"/>
    <property type="evidence" value="ECO:0007669"/>
    <property type="project" value="TreeGrafter"/>
</dbReference>
<evidence type="ECO:0000313" key="8">
    <source>
        <dbReference type="Proteomes" id="UP000039324"/>
    </source>
</evidence>
<feature type="compositionally biased region" description="Basic residues" evidence="4">
    <location>
        <begin position="1428"/>
        <end position="1438"/>
    </location>
</feature>
<feature type="region of interest" description="Disordered" evidence="4">
    <location>
        <begin position="873"/>
        <end position="974"/>
    </location>
</feature>
<sequence length="1463" mass="156412">MADQVQAQHCIPARFDVGLPGRPATPSIVRVNAFRQSVEVFVNGLLSIEIPVQRILCVQVELRDPLMLTIYRTDALPIDIASQTMFDARQQEAMLRSLLDRSLKAPDRPLRSGPAQMASATVTLVLTADARLVITVSATPTTVVDLTSSKIRLVGKASIVLTGADDVDHDLEVGTERDRQEWIVAFNRAMALRAKSSQPLMQSPAPTPHSQISSAAALQSTENIAPVAHPLVQRPSSARAAAKHSVVQTTARLEPVAAPRKISFAAAAADDDEVEEVEEEPLPSQSSIAPVAVVGRSMRGMTISELVSGRKSIKPDDVVVSDKGTAFHNVFVKTDDSDHIKKDADEIADVPTPDGAHKELASDVAIEHDPMLSSAWSSSDRHVLSLQADGTLSLVNIADNLAYISASCSEAAAVTTSGHLLAWSVKDDGVTMSPVMRISTEDPSPVVFQSVSCGRDHHLALDGAGHLYGWGRCSLLGMRGQVKVVAQATRITAFESTTVTALATAAKHSVVCTEDNRLWTWGGQGPWLGRDQSVHHFKPVPLDITLTAKVSQIACATESTYVLTDQGLVYSCGSGRHGRLGHGDCLDRPALTRITNRAVQGRAVSIRAGSRHAALMDRDGALYVWGCNTGGQLGLVDPAFQRQSTVPVKVPAFDNVTISTVACGKSMTLAVTSSGALFRWGTPHDLDGVSTGDSRSTMGMVPMPTPVDLGRWRVHDVTCGYELVLLLAERIRLQTQEGSAIPAGPPVVDPIPADEDKVPVIEETTTTSTNSSTNEIADGMIRLEIRTEGQSGPPASTLLVPKPSLKKRLISIRDLMVKASSDLPEFVFLVKVSNVTVGFRQENTVRLSEVAVAVNGADNVFFILIRPVVNSTPRPSTITRHATSSNRPTPKHEHRPSLIAGYPGSVLSWSMPPPESEPPSPTVSTALESKTDGKSAQNESAPAAPPSLDEASPAQTSNVEIAPDGVAPAAYNTSKEDKSNYIDVRVEGGRQATSIPLAVDAGPKRLIAVRQMIQKALPDLQDFVFLSGANPVGFRQENTMRLGEIGTAVGENAFLITIRTTDVTSSTPTLEVNSKASKTATPEFRRSALGVNVAKLVEELNMPPDEPPPSITLLEAKKGKVSPSIPNKSRAWKAERNVPAQDEAKRIASRASIINEPDDGTLESSLLLFSQPKPVETRPQTAVPSSSATPSAPSSTLAAAKQQQLPMPPHAVDAIEASPRRHVSTQERIDVFMEGYDTPVGFVLFPRTQTLKLEDLRSVISESLGGKVPDQWLFLAGDAPIAKKQEGKFGVFGTIGQRAVLRDVAPVGQSTTTSSTVASDVIVKVSLVTKTNQARVMGAVLVGPSATLDDVRAQIINDLGMPNDGWRFTCNGTTIALKAERSTRLESYITKCPSGITVTTFVDPAAEEDQLPPQLQPARRADQDPSHSLKKAVSRRRMKVESVDVTDNALDVTGDPDDTSNAL</sequence>
<dbReference type="Gene3D" id="2.130.10.30">
    <property type="entry name" value="Regulator of chromosome condensation 1/beta-lactamase-inhibitor protein II"/>
    <property type="match status" value="2"/>
</dbReference>
<dbReference type="Proteomes" id="UP000039324">
    <property type="component" value="Unassembled WGS sequence"/>
</dbReference>
<dbReference type="InterPro" id="IPR058923">
    <property type="entry name" value="RCC1-like_dom"/>
</dbReference>
<evidence type="ECO:0000313" key="6">
    <source>
        <dbReference type="EMBL" id="CEO98414.1"/>
    </source>
</evidence>
<evidence type="ECO:0000256" key="2">
    <source>
        <dbReference type="ARBA" id="ARBA00022737"/>
    </source>
</evidence>
<dbReference type="SUPFAM" id="SSF50985">
    <property type="entry name" value="RCC1/BLIP-II"/>
    <property type="match status" value="1"/>
</dbReference>
<name>A0A0G4ITD5_PLABS</name>
<feature type="compositionally biased region" description="Acidic residues" evidence="4">
    <location>
        <begin position="1454"/>
        <end position="1463"/>
    </location>
</feature>
<dbReference type="STRING" id="37360.A0A0G4ITD5"/>
<dbReference type="Proteomes" id="UP000290189">
    <property type="component" value="Unassembled WGS sequence"/>
</dbReference>